<dbReference type="PIRSF" id="PIRSF012562">
    <property type="entry name" value="UCP012562"/>
    <property type="match status" value="1"/>
</dbReference>
<accession>A0ABT9WVF1</accession>
<reference evidence="2 3" key="1">
    <citation type="submission" date="2023-07" db="EMBL/GenBank/DDBJ databases">
        <title>Genomic Encyclopedia of Type Strains, Phase IV (KMG-IV): sequencing the most valuable type-strain genomes for metagenomic binning, comparative biology and taxonomic classification.</title>
        <authorList>
            <person name="Goeker M."/>
        </authorList>
    </citation>
    <scope>NUCLEOTIDE SEQUENCE [LARGE SCALE GENOMIC DNA]</scope>
    <source>
        <strain evidence="2 3">DSM 23837</strain>
    </source>
</reference>
<dbReference type="NCBIfam" id="NF010189">
    <property type="entry name" value="PRK13668.1"/>
    <property type="match status" value="1"/>
</dbReference>
<dbReference type="EMBL" id="JAUSTT010000016">
    <property type="protein sequence ID" value="MDQ0176867.1"/>
    <property type="molecule type" value="Genomic_DNA"/>
</dbReference>
<protein>
    <recommendedName>
        <fullName evidence="1">UPF0354 protein J2S08_002725</fullName>
    </recommendedName>
</protein>
<dbReference type="HAMAP" id="MF_01548">
    <property type="entry name" value="UPF0354"/>
    <property type="match status" value="1"/>
</dbReference>
<evidence type="ECO:0000256" key="1">
    <source>
        <dbReference type="HAMAP-Rule" id="MF_01548"/>
    </source>
</evidence>
<gene>
    <name evidence="2" type="ORF">J2S08_002725</name>
</gene>
<organism evidence="2 3">
    <name type="scientific">Bacillus chungangensis</name>
    <dbReference type="NCBI Taxonomy" id="587633"/>
    <lineage>
        <taxon>Bacteria</taxon>
        <taxon>Bacillati</taxon>
        <taxon>Bacillota</taxon>
        <taxon>Bacilli</taxon>
        <taxon>Bacillales</taxon>
        <taxon>Bacillaceae</taxon>
        <taxon>Bacillus</taxon>
    </lineage>
</organism>
<name>A0ABT9WVF1_9BACI</name>
<comment type="similarity">
    <text evidence="1">Belongs to the UPF0354 family.</text>
</comment>
<proteinExistence type="inferred from homology"/>
<keyword evidence="3" id="KW-1185">Reference proteome</keyword>
<sequence length="267" mass="30833">MLNMDVRKMRNLLEDRLQKEKRTFHFDREKDTLRIENNETGKGVTISLPNIISKWQKQKEKALDEVVYYVDNALGIMGKVHQLSGQERNIYPVIRSTSFPTTASDDEQFVTDEHTAETRIFYALDLGNSYQLIDEKLLNKEGWEKQKIRETALFNLRSLPTTVKEDHVAGNRFYFLHTNDGYDASRILNDSFLKKMSLEMMGQMTVSVPHHDVLIIGDIKNNTGYDVLAQMTLQFFADGKVPITALSFIYDAGSLEPIFIMGKNRRQ</sequence>
<dbReference type="Pfam" id="PF07285">
    <property type="entry name" value="DUF1444"/>
    <property type="match status" value="1"/>
</dbReference>
<comment type="caution">
    <text evidence="2">The sequence shown here is derived from an EMBL/GenBank/DDBJ whole genome shotgun (WGS) entry which is preliminary data.</text>
</comment>
<dbReference type="InterPro" id="IPR010838">
    <property type="entry name" value="DUF1444"/>
</dbReference>
<evidence type="ECO:0000313" key="3">
    <source>
        <dbReference type="Proteomes" id="UP001223586"/>
    </source>
</evidence>
<dbReference type="Proteomes" id="UP001223586">
    <property type="component" value="Unassembled WGS sequence"/>
</dbReference>
<evidence type="ECO:0000313" key="2">
    <source>
        <dbReference type="EMBL" id="MDQ0176867.1"/>
    </source>
</evidence>